<protein>
    <recommendedName>
        <fullName evidence="4">Crinkler effector protein N-terminal domain-containing protein</fullName>
    </recommendedName>
</protein>
<dbReference type="PROSITE" id="PS00141">
    <property type="entry name" value="ASP_PROTEASE"/>
    <property type="match status" value="1"/>
</dbReference>
<accession>A0A2N0R3N8</accession>
<dbReference type="GO" id="GO:0004190">
    <property type="term" value="F:aspartic-type endopeptidase activity"/>
    <property type="evidence" value="ECO:0007669"/>
    <property type="project" value="InterPro"/>
</dbReference>
<dbReference type="GO" id="GO:0006508">
    <property type="term" value="P:proteolysis"/>
    <property type="evidence" value="ECO:0007669"/>
    <property type="project" value="InterPro"/>
</dbReference>
<reference evidence="5 6" key="2">
    <citation type="submission" date="2017-10" db="EMBL/GenBank/DDBJ databases">
        <title>Genome analyses suggest a sexual origin of heterokaryosis in a supposedly ancient asexual fungus.</title>
        <authorList>
            <person name="Corradi N."/>
            <person name="Sedzielewska K."/>
            <person name="Noel J."/>
            <person name="Charron P."/>
            <person name="Farinelli L."/>
            <person name="Marton T."/>
            <person name="Kruger M."/>
            <person name="Pelin A."/>
            <person name="Brachmann A."/>
            <person name="Corradi N."/>
        </authorList>
    </citation>
    <scope>NUCLEOTIDE SEQUENCE [LARGE SCALE GENOMIC DNA]</scope>
    <source>
        <strain evidence="5 6">A1</strain>
    </source>
</reference>
<keyword evidence="3" id="KW-0964">Secreted</keyword>
<feature type="domain" description="Crinkler effector protein N-terminal" evidence="4">
    <location>
        <begin position="47"/>
        <end position="135"/>
    </location>
</feature>
<sequence length="645" mass="73790">MTDNNNDNNGIDITLNCLIVPIGNLFNLPNNQVAQVITINTSQRVRNKTANAFAVDIDSGKLVSHLKDAIKAKKSPVFDNIPADELKLWKVPISDDHVDPLSNLSLEDSDELLAIRKISKYFPDSLPEEHIHVLVSPPETTATSDEVLKLREEVASLQALLNKSEYEFDVIVSPRRTNGFKWIVNIEEATLEGLKNSIREMNLGLPALENDGAVLNFTYEVKRYSPRNDHDFSKMLRQFVSKNNFRLVVSIETPSKAFSDWTSPKMCQLYGLGESDDPSLSIRNIVSEFDLEKKFAGLKESSDLEDEKQKSETTNVKDFAVKLGLDKFTKNKEEWKKFYATYPLDFAGSDFVWPQPPDINERRLIFDYVIDPYWEPIGSELAVNALEYRRLLDSGSLDQSREYVLIVHGKFVRYGSSEEEKKMRVDYPGCYYVPVKERIVELRRFSASDANTNAGAEKEWQVRTIYNLWIIRPLTGVHIRLRNTDDNLDEAGMANVEQGFRMIIDTGATTTVIPDFVRKKLNAQDGWNRECVIAGENLVTGHLSGAIKMKILGYKILKSLEEKDVRDIDVSELRPYSESFHPHFGLQKPIRLVYQKYKSNLSQLIITSIFATRYWINIPIYIEEFSNENFDYFGITDKTLCPLCK</sequence>
<dbReference type="InterPro" id="IPR001969">
    <property type="entry name" value="Aspartic_peptidase_AS"/>
</dbReference>
<evidence type="ECO:0000256" key="3">
    <source>
        <dbReference type="ARBA" id="ARBA00022525"/>
    </source>
</evidence>
<dbReference type="GO" id="GO:0005576">
    <property type="term" value="C:extracellular region"/>
    <property type="evidence" value="ECO:0007669"/>
    <property type="project" value="UniProtKB-SubCell"/>
</dbReference>
<organism evidence="5 6">
    <name type="scientific">Rhizophagus irregularis</name>
    <dbReference type="NCBI Taxonomy" id="588596"/>
    <lineage>
        <taxon>Eukaryota</taxon>
        <taxon>Fungi</taxon>
        <taxon>Fungi incertae sedis</taxon>
        <taxon>Mucoromycota</taxon>
        <taxon>Glomeromycotina</taxon>
        <taxon>Glomeromycetes</taxon>
        <taxon>Glomerales</taxon>
        <taxon>Glomeraceae</taxon>
        <taxon>Rhizophagus</taxon>
    </lineage>
</organism>
<dbReference type="InterPro" id="IPR045379">
    <property type="entry name" value="Crinkler_N"/>
</dbReference>
<comment type="subcellular location">
    <subcellularLocation>
        <location evidence="1">Host cell</location>
    </subcellularLocation>
    <subcellularLocation>
        <location evidence="2">Secreted</location>
    </subcellularLocation>
</comment>
<reference evidence="5 6" key="1">
    <citation type="submission" date="2017-10" db="EMBL/GenBank/DDBJ databases">
        <title>Extensive intraspecific genome diversity in a model arbuscular mycorrhizal fungus.</title>
        <authorList>
            <person name="Chen E.C.H."/>
            <person name="Morin E."/>
            <person name="Baudet D."/>
            <person name="Noel J."/>
            <person name="Ndikumana S."/>
            <person name="Charron P."/>
            <person name="St-Onge C."/>
            <person name="Giorgi J."/>
            <person name="Grigoriev I.V."/>
            <person name="Roux C."/>
            <person name="Martin F.M."/>
            <person name="Corradi N."/>
        </authorList>
    </citation>
    <scope>NUCLEOTIDE SEQUENCE [LARGE SCALE GENOMIC DNA]</scope>
    <source>
        <strain evidence="5 6">A1</strain>
    </source>
</reference>
<evidence type="ECO:0000259" key="4">
    <source>
        <dbReference type="Pfam" id="PF20147"/>
    </source>
</evidence>
<dbReference type="VEuPathDB" id="FungiDB:RhiirA1_541366"/>
<gene>
    <name evidence="5" type="ORF">RhiirA1_541366</name>
</gene>
<dbReference type="VEuPathDB" id="FungiDB:RhiirFUN_004822"/>
<dbReference type="Proteomes" id="UP000232688">
    <property type="component" value="Unassembled WGS sequence"/>
</dbReference>
<evidence type="ECO:0000256" key="1">
    <source>
        <dbReference type="ARBA" id="ARBA00004340"/>
    </source>
</evidence>
<dbReference type="EMBL" id="LLXH01001680">
    <property type="protein sequence ID" value="PKC57914.1"/>
    <property type="molecule type" value="Genomic_DNA"/>
</dbReference>
<dbReference type="Pfam" id="PF20147">
    <property type="entry name" value="Crinkler"/>
    <property type="match status" value="1"/>
</dbReference>
<proteinExistence type="predicted"/>
<dbReference type="AlphaFoldDB" id="A0A2N0R3N8"/>
<evidence type="ECO:0000313" key="6">
    <source>
        <dbReference type="Proteomes" id="UP000232688"/>
    </source>
</evidence>
<comment type="caution">
    <text evidence="5">The sequence shown here is derived from an EMBL/GenBank/DDBJ whole genome shotgun (WGS) entry which is preliminary data.</text>
</comment>
<dbReference type="VEuPathDB" id="FungiDB:RhiirFUN_004821"/>
<evidence type="ECO:0000256" key="2">
    <source>
        <dbReference type="ARBA" id="ARBA00004613"/>
    </source>
</evidence>
<dbReference type="VEuPathDB" id="FungiDB:FUN_023906"/>
<evidence type="ECO:0000313" key="5">
    <source>
        <dbReference type="EMBL" id="PKC57914.1"/>
    </source>
</evidence>
<dbReference type="GO" id="GO:0043657">
    <property type="term" value="C:host cell"/>
    <property type="evidence" value="ECO:0007669"/>
    <property type="project" value="UniProtKB-SubCell"/>
</dbReference>
<name>A0A2N0R3N8_9GLOM</name>